<proteinExistence type="predicted"/>
<dbReference type="Proteomes" id="UP000612233">
    <property type="component" value="Unassembled WGS sequence"/>
</dbReference>
<dbReference type="RefSeq" id="WP_191004171.1">
    <property type="nucleotide sequence ID" value="NZ_JACXAD010000005.1"/>
</dbReference>
<reference evidence="1" key="1">
    <citation type="submission" date="2020-09" db="EMBL/GenBank/DDBJ databases">
        <authorList>
            <person name="Kim M.K."/>
        </authorList>
    </citation>
    <scope>NUCLEOTIDE SEQUENCE</scope>
    <source>
        <strain evidence="1">BT664</strain>
    </source>
</reference>
<accession>A0A927GID9</accession>
<evidence type="ECO:0000313" key="2">
    <source>
        <dbReference type="Proteomes" id="UP000612233"/>
    </source>
</evidence>
<evidence type="ECO:0000313" key="1">
    <source>
        <dbReference type="EMBL" id="MBD2767348.1"/>
    </source>
</evidence>
<keyword evidence="2" id="KW-1185">Reference proteome</keyword>
<protein>
    <submittedName>
        <fullName evidence="1">Uncharacterized protein</fullName>
    </submittedName>
</protein>
<sequence>MKDVEASSNFAYMKKIALPETIVGLPHPWCVSSAIERHKQIEALNHSLDEVETVLNVLERCLQAQSKLTLPTGDSIPESLTEYWNFTTEWFAEKMPKVDDFDLTIIEEILKGEEIESPSEQMIEKVAELWLWSVAQDIANIALIWLEDALRKPKNTFLVSHLIAIASRYWQQVDSRLAQSLLSRSAMIGRQEALPLLNSVESNTSVASAIRQTAQDYREFILDSNNKN</sequence>
<organism evidence="1 2">
    <name type="scientific">Hymenobacter montanus</name>
    <dbReference type="NCBI Taxonomy" id="2771359"/>
    <lineage>
        <taxon>Bacteria</taxon>
        <taxon>Pseudomonadati</taxon>
        <taxon>Bacteroidota</taxon>
        <taxon>Cytophagia</taxon>
        <taxon>Cytophagales</taxon>
        <taxon>Hymenobacteraceae</taxon>
        <taxon>Hymenobacter</taxon>
    </lineage>
</organism>
<name>A0A927GID9_9BACT</name>
<comment type="caution">
    <text evidence="1">The sequence shown here is derived from an EMBL/GenBank/DDBJ whole genome shotgun (WGS) entry which is preliminary data.</text>
</comment>
<dbReference type="AlphaFoldDB" id="A0A927GID9"/>
<dbReference type="EMBL" id="JACXAD010000005">
    <property type="protein sequence ID" value="MBD2767348.1"/>
    <property type="molecule type" value="Genomic_DNA"/>
</dbReference>
<gene>
    <name evidence="1" type="ORF">IC235_05525</name>
</gene>